<dbReference type="Proteomes" id="UP000187203">
    <property type="component" value="Unassembled WGS sequence"/>
</dbReference>
<organism evidence="1 2">
    <name type="scientific">Corchorus olitorius</name>
    <dbReference type="NCBI Taxonomy" id="93759"/>
    <lineage>
        <taxon>Eukaryota</taxon>
        <taxon>Viridiplantae</taxon>
        <taxon>Streptophyta</taxon>
        <taxon>Embryophyta</taxon>
        <taxon>Tracheophyta</taxon>
        <taxon>Spermatophyta</taxon>
        <taxon>Magnoliopsida</taxon>
        <taxon>eudicotyledons</taxon>
        <taxon>Gunneridae</taxon>
        <taxon>Pentapetalae</taxon>
        <taxon>rosids</taxon>
        <taxon>malvids</taxon>
        <taxon>Malvales</taxon>
        <taxon>Malvaceae</taxon>
        <taxon>Grewioideae</taxon>
        <taxon>Apeibeae</taxon>
        <taxon>Corchorus</taxon>
    </lineage>
</organism>
<accession>A0A1R3JKD9</accession>
<proteinExistence type="predicted"/>
<name>A0A1R3JKD9_9ROSI</name>
<gene>
    <name evidence="1" type="ORF">COLO4_16020</name>
</gene>
<evidence type="ECO:0000313" key="1">
    <source>
        <dbReference type="EMBL" id="OMO95245.1"/>
    </source>
</evidence>
<dbReference type="AlphaFoldDB" id="A0A1R3JKD9"/>
<dbReference type="EMBL" id="AWUE01015860">
    <property type="protein sequence ID" value="OMO95245.1"/>
    <property type="molecule type" value="Genomic_DNA"/>
</dbReference>
<protein>
    <submittedName>
        <fullName evidence="1">Myb-like transcription factor</fullName>
    </submittedName>
</protein>
<keyword evidence="2" id="KW-1185">Reference proteome</keyword>
<reference evidence="2" key="1">
    <citation type="submission" date="2013-09" db="EMBL/GenBank/DDBJ databases">
        <title>Corchorus olitorius genome sequencing.</title>
        <authorList>
            <person name="Alam M."/>
            <person name="Haque M.S."/>
            <person name="Islam M.S."/>
            <person name="Emdad E.M."/>
            <person name="Islam M.M."/>
            <person name="Ahmed B."/>
            <person name="Halim A."/>
            <person name="Hossen Q.M.M."/>
            <person name="Hossain M.Z."/>
            <person name="Ahmed R."/>
            <person name="Khan M.M."/>
            <person name="Islam R."/>
            <person name="Rashid M.M."/>
            <person name="Khan S.A."/>
            <person name="Rahman M.S."/>
            <person name="Alam M."/>
            <person name="Yahiya A.S."/>
            <person name="Khan M.S."/>
            <person name="Azam M.S."/>
            <person name="Haque T."/>
            <person name="Lashkar M.Z.H."/>
            <person name="Akhand A.I."/>
            <person name="Morshed G."/>
            <person name="Roy S."/>
            <person name="Uddin K.S."/>
            <person name="Rabeya T."/>
            <person name="Hossain A.S."/>
            <person name="Chowdhury A."/>
            <person name="Snigdha A.R."/>
            <person name="Mortoza M.S."/>
            <person name="Matin S.A."/>
            <person name="Hoque S.M.E."/>
            <person name="Islam M.K."/>
            <person name="Roy D.K."/>
            <person name="Haider R."/>
            <person name="Moosa M.M."/>
            <person name="Elias S.M."/>
            <person name="Hasan A.M."/>
            <person name="Jahan S."/>
            <person name="Shafiuddin M."/>
            <person name="Mahmood N."/>
            <person name="Shommy N.S."/>
        </authorList>
    </citation>
    <scope>NUCLEOTIDE SEQUENCE [LARGE SCALE GENOMIC DNA]</scope>
    <source>
        <strain evidence="2">cv. O-4</strain>
    </source>
</reference>
<comment type="caution">
    <text evidence="1">The sequence shown here is derived from an EMBL/GenBank/DDBJ whole genome shotgun (WGS) entry which is preliminary data.</text>
</comment>
<evidence type="ECO:0000313" key="2">
    <source>
        <dbReference type="Proteomes" id="UP000187203"/>
    </source>
</evidence>
<sequence>MKRGYGGKKVRSVCASVEGEDVSLMISVKREKICRENGNEREGVRERLSVCDGQSVWFLYEDQCRRRGKMSVFRINRESSVGVHEDQCGVREGRIQESGKGESGEISCERLLNMIKMEGEICWQMSR</sequence>